<keyword evidence="1" id="KW-0175">Coiled coil</keyword>
<dbReference type="EMBL" id="JH432185">
    <property type="status" value="NOT_ANNOTATED_CDS"/>
    <property type="molecule type" value="Genomic_DNA"/>
</dbReference>
<dbReference type="GO" id="GO:0005846">
    <property type="term" value="C:nuclear cap binding complex"/>
    <property type="evidence" value="ECO:0007669"/>
    <property type="project" value="InterPro"/>
</dbReference>
<dbReference type="GO" id="GO:0003729">
    <property type="term" value="F:mRNA binding"/>
    <property type="evidence" value="ECO:0007669"/>
    <property type="project" value="TreeGrafter"/>
</dbReference>
<dbReference type="EnsemblMetazoa" id="SMAR012678-RA">
    <property type="protein sequence ID" value="SMAR012678-PA"/>
    <property type="gene ID" value="SMAR012678"/>
</dbReference>
<dbReference type="eggNOG" id="KOG1104">
    <property type="taxonomic scope" value="Eukaryota"/>
</dbReference>
<protein>
    <recommendedName>
        <fullName evidence="2">MIF4G-like type 2 domain-containing protein</fullName>
    </recommendedName>
</protein>
<dbReference type="InterPro" id="IPR027159">
    <property type="entry name" value="CBP80"/>
</dbReference>
<feature type="coiled-coil region" evidence="1">
    <location>
        <begin position="152"/>
        <end position="222"/>
    </location>
</feature>
<dbReference type="InterPro" id="IPR015174">
    <property type="entry name" value="MIF4G-like_typ-2"/>
</dbReference>
<name>T1JFR4_STRMM</name>
<dbReference type="Pfam" id="PF09090">
    <property type="entry name" value="MIF4G_like_2"/>
    <property type="match status" value="1"/>
</dbReference>
<dbReference type="Proteomes" id="UP000014500">
    <property type="component" value="Unassembled WGS sequence"/>
</dbReference>
<reference evidence="4" key="1">
    <citation type="submission" date="2011-05" db="EMBL/GenBank/DDBJ databases">
        <authorList>
            <person name="Richards S.R."/>
            <person name="Qu J."/>
            <person name="Jiang H."/>
            <person name="Jhangiani S.N."/>
            <person name="Agravi P."/>
            <person name="Goodspeed R."/>
            <person name="Gross S."/>
            <person name="Mandapat C."/>
            <person name="Jackson L."/>
            <person name="Mathew T."/>
            <person name="Pu L."/>
            <person name="Thornton R."/>
            <person name="Saada N."/>
            <person name="Wilczek-Boney K.B."/>
            <person name="Lee S."/>
            <person name="Kovar C."/>
            <person name="Wu Y."/>
            <person name="Scherer S.E."/>
            <person name="Worley K.C."/>
            <person name="Muzny D.M."/>
            <person name="Gibbs R."/>
        </authorList>
    </citation>
    <scope>NUCLEOTIDE SEQUENCE</scope>
    <source>
        <strain evidence="4">Brora</strain>
    </source>
</reference>
<dbReference type="GO" id="GO:0005634">
    <property type="term" value="C:nucleus"/>
    <property type="evidence" value="ECO:0007669"/>
    <property type="project" value="TreeGrafter"/>
</dbReference>
<dbReference type="GO" id="GO:0000184">
    <property type="term" value="P:nuclear-transcribed mRNA catabolic process, nonsense-mediated decay"/>
    <property type="evidence" value="ECO:0007669"/>
    <property type="project" value="TreeGrafter"/>
</dbReference>
<dbReference type="PANTHER" id="PTHR12412:SF2">
    <property type="entry name" value="NUCLEAR CAP-BINDING PROTEIN SUBUNIT 1"/>
    <property type="match status" value="1"/>
</dbReference>
<dbReference type="OMA" id="NMFELWH"/>
<dbReference type="PhylomeDB" id="T1JFR4"/>
<dbReference type="GO" id="GO:0006406">
    <property type="term" value="P:mRNA export from nucleus"/>
    <property type="evidence" value="ECO:0007669"/>
    <property type="project" value="InterPro"/>
</dbReference>
<dbReference type="Gene3D" id="1.25.40.180">
    <property type="match status" value="1"/>
</dbReference>
<reference evidence="3" key="2">
    <citation type="submission" date="2015-02" db="UniProtKB">
        <authorList>
            <consortium name="EnsemblMetazoa"/>
        </authorList>
    </citation>
    <scope>IDENTIFICATION</scope>
</reference>
<feature type="domain" description="MIF4G-like type 2" evidence="2">
    <location>
        <begin position="3"/>
        <end position="269"/>
    </location>
</feature>
<evidence type="ECO:0000313" key="4">
    <source>
        <dbReference type="Proteomes" id="UP000014500"/>
    </source>
</evidence>
<dbReference type="AlphaFoldDB" id="T1JFR4"/>
<dbReference type="SUPFAM" id="SSF48371">
    <property type="entry name" value="ARM repeat"/>
    <property type="match status" value="1"/>
</dbReference>
<evidence type="ECO:0000256" key="1">
    <source>
        <dbReference type="SAM" id="Coils"/>
    </source>
</evidence>
<dbReference type="GO" id="GO:0000339">
    <property type="term" value="F:RNA cap binding"/>
    <property type="evidence" value="ECO:0007669"/>
    <property type="project" value="InterPro"/>
</dbReference>
<sequence length="300" mass="35359">MRSLPGTIAAHQLTTSIKNKCTAEEVFMIIKDLPNPLQEEDSEPTYNPLKIDVFVQTLLFLGSKSISHTFAAIAKFHYIFKTLAVTEEAQICILRNAFELWRQHQQMMTILVDKMLKTQIVECFAVANWIFSKEMVPEFTKIYVWEILHLTIRKMNKHVQKLQKEVDDARDKLAKVVDLCCKILQGDENSNSEKERPTEEMIERMEERLEAAQADQKNLFLIIFQRFIMILTEHIAKRESEGRDSNTFWYRWTIGRLQQVFLTHHDQVFRYISTLETLLFTTDTDPHILQVFQQFARLRT</sequence>
<keyword evidence="4" id="KW-1185">Reference proteome</keyword>
<proteinExistence type="predicted"/>
<dbReference type="STRING" id="126957.T1JFR4"/>
<accession>T1JFR4</accession>
<organism evidence="3 4">
    <name type="scientific">Strigamia maritima</name>
    <name type="common">European centipede</name>
    <name type="synonym">Geophilus maritimus</name>
    <dbReference type="NCBI Taxonomy" id="126957"/>
    <lineage>
        <taxon>Eukaryota</taxon>
        <taxon>Metazoa</taxon>
        <taxon>Ecdysozoa</taxon>
        <taxon>Arthropoda</taxon>
        <taxon>Myriapoda</taxon>
        <taxon>Chilopoda</taxon>
        <taxon>Pleurostigmophora</taxon>
        <taxon>Geophilomorpha</taxon>
        <taxon>Linotaeniidae</taxon>
        <taxon>Strigamia</taxon>
    </lineage>
</organism>
<dbReference type="InterPro" id="IPR016024">
    <property type="entry name" value="ARM-type_fold"/>
</dbReference>
<dbReference type="PANTHER" id="PTHR12412">
    <property type="entry name" value="CAP BINDING PROTEIN"/>
    <property type="match status" value="1"/>
</dbReference>
<dbReference type="HOGENOM" id="CLU_040813_0_0_1"/>
<evidence type="ECO:0000259" key="2">
    <source>
        <dbReference type="Pfam" id="PF09090"/>
    </source>
</evidence>
<evidence type="ECO:0000313" key="3">
    <source>
        <dbReference type="EnsemblMetazoa" id="SMAR012678-PA"/>
    </source>
</evidence>